<dbReference type="RefSeq" id="WP_142487713.1">
    <property type="nucleotide sequence ID" value="NZ_CP035382.1"/>
</dbReference>
<organism evidence="2 3">
    <name type="scientific">Leclercia adecarboxylata</name>
    <dbReference type="NCBI Taxonomy" id="83655"/>
    <lineage>
        <taxon>Bacteria</taxon>
        <taxon>Pseudomonadati</taxon>
        <taxon>Pseudomonadota</taxon>
        <taxon>Gammaproteobacteria</taxon>
        <taxon>Enterobacterales</taxon>
        <taxon>Enterobacteriaceae</taxon>
        <taxon>Leclercia</taxon>
    </lineage>
</organism>
<feature type="domain" description="Anti-bacteriophage protein A/HamA C-terminal" evidence="1">
    <location>
        <begin position="13"/>
        <end position="303"/>
    </location>
</feature>
<evidence type="ECO:0000313" key="3">
    <source>
        <dbReference type="Proteomes" id="UP000317812"/>
    </source>
</evidence>
<name>A0AAP9AJZ0_9ENTR</name>
<proteinExistence type="predicted"/>
<accession>A0AAP9AJZ0</accession>
<dbReference type="EMBL" id="CP035382">
    <property type="protein sequence ID" value="QDK18683.1"/>
    <property type="molecule type" value="Genomic_DNA"/>
</dbReference>
<evidence type="ECO:0000259" key="1">
    <source>
        <dbReference type="Pfam" id="PF08878"/>
    </source>
</evidence>
<dbReference type="Proteomes" id="UP000317812">
    <property type="component" value="Chromosome"/>
</dbReference>
<dbReference type="Pfam" id="PF08878">
    <property type="entry name" value="HamA"/>
    <property type="match status" value="1"/>
</dbReference>
<sequence length="311" mass="36196">MTPFNSQQVIEQRINVPDLRGYLVGFDIDDNGKYGYRLSPLILKILSALHEFCFGHHEGSSTDNTQTFTKLTESAKLLYKIDSFCKIRDLCEKTHYNDEDIPDKYLKRGEFGELILHLLLRDFHSTIPLLSKIYFKDSVGHAVHGFDSVHIDPINKELWLGESKLYTDPKNGIRELIKDVTEHFNNDYINSEFMLISKKIKGIPPSAEVDYWVDLLSSGGKVSDKLKKINIPLLCTYTCDLFDIYDDETSELFCNAYENKLNELKQYFYDNFNHPWKDRLNIILFLFPVKSKMDLVKKLHKKLTMMQSLGE</sequence>
<dbReference type="InterPro" id="IPR014976">
    <property type="entry name" value="AbpA_HamA_C"/>
</dbReference>
<evidence type="ECO:0000313" key="2">
    <source>
        <dbReference type="EMBL" id="QDK18683.1"/>
    </source>
</evidence>
<reference evidence="2 3" key="1">
    <citation type="submission" date="2019-01" db="EMBL/GenBank/DDBJ databases">
        <title>Florfenicol resistance in Enterobacteriaceae and whole-genome sequence analysis of florfenicol-resistant Leclercia adecarboxylata strain R25.</title>
        <authorList>
            <person name="Bao Q."/>
            <person name="Ying Y."/>
        </authorList>
    </citation>
    <scope>NUCLEOTIDE SEQUENCE [LARGE SCALE GENOMIC DNA]</scope>
    <source>
        <strain evidence="2 3">R25</strain>
    </source>
</reference>
<protein>
    <submittedName>
        <fullName evidence="2">DUF1837 domain-containing protein</fullName>
    </submittedName>
</protein>
<gene>
    <name evidence="2" type="ORF">ES815_10365</name>
</gene>
<dbReference type="AlphaFoldDB" id="A0AAP9AJZ0"/>